<name>A0A1I7D9L7_9BACT</name>
<dbReference type="SUPFAM" id="SSF54593">
    <property type="entry name" value="Glyoxalase/Bleomycin resistance protein/Dihydroxybiphenyl dioxygenase"/>
    <property type="match status" value="1"/>
</dbReference>
<reference evidence="3" key="1">
    <citation type="submission" date="2016-10" db="EMBL/GenBank/DDBJ databases">
        <authorList>
            <person name="Varghese N."/>
            <person name="Submissions S."/>
        </authorList>
    </citation>
    <scope>NUCLEOTIDE SEQUENCE [LARGE SCALE GENOMIC DNA]</scope>
    <source>
        <strain evidence="3">DSM 23445</strain>
    </source>
</reference>
<dbReference type="Pfam" id="PF00903">
    <property type="entry name" value="Glyoxalase"/>
    <property type="match status" value="1"/>
</dbReference>
<dbReference type="OrthoDB" id="793940at2"/>
<evidence type="ECO:0000313" key="3">
    <source>
        <dbReference type="Proteomes" id="UP000199673"/>
    </source>
</evidence>
<gene>
    <name evidence="2" type="ORF">SAMN04489724_3805</name>
</gene>
<dbReference type="InterPro" id="IPR029068">
    <property type="entry name" value="Glyas_Bleomycin-R_OHBP_Dase"/>
</dbReference>
<dbReference type="PROSITE" id="PS51819">
    <property type="entry name" value="VOC"/>
    <property type="match status" value="1"/>
</dbReference>
<dbReference type="PANTHER" id="PTHR39434">
    <property type="match status" value="1"/>
</dbReference>
<dbReference type="RefSeq" id="WP_091696359.1">
    <property type="nucleotide sequence ID" value="NZ_FPBF01000006.1"/>
</dbReference>
<proteinExistence type="predicted"/>
<dbReference type="Proteomes" id="UP000199673">
    <property type="component" value="Unassembled WGS sequence"/>
</dbReference>
<dbReference type="InterPro" id="IPR004360">
    <property type="entry name" value="Glyas_Fos-R_dOase_dom"/>
</dbReference>
<dbReference type="InterPro" id="IPR037523">
    <property type="entry name" value="VOC_core"/>
</dbReference>
<dbReference type="CDD" id="cd08357">
    <property type="entry name" value="VOC_like"/>
    <property type="match status" value="1"/>
</dbReference>
<evidence type="ECO:0000259" key="1">
    <source>
        <dbReference type="PROSITE" id="PS51819"/>
    </source>
</evidence>
<protein>
    <recommendedName>
        <fullName evidence="1">VOC domain-containing protein</fullName>
    </recommendedName>
</protein>
<accession>A0A1I7D9L7</accession>
<dbReference type="EMBL" id="FPBF01000006">
    <property type="protein sequence ID" value="SFU08389.1"/>
    <property type="molecule type" value="Genomic_DNA"/>
</dbReference>
<sequence>MSQFKPFHLAFPIRDIAETRAFYGDLLGCEIGRSTDKWIDFNFFGHQLSAHIKPEELAQAHTNTVDGKYVPVRHFGAILPWDEWHELADKLKAEGIEFVIEPYIRFKGEVGEQATMFFLDPCGNALEFKSFQDESQIFAK</sequence>
<dbReference type="STRING" id="305507.SAMN04489724_3805"/>
<dbReference type="Gene3D" id="3.10.180.10">
    <property type="entry name" value="2,3-Dihydroxybiphenyl 1,2-Dioxygenase, domain 1"/>
    <property type="match status" value="1"/>
</dbReference>
<keyword evidence="3" id="KW-1185">Reference proteome</keyword>
<organism evidence="2 3">
    <name type="scientific">Algoriphagus locisalis</name>
    <dbReference type="NCBI Taxonomy" id="305507"/>
    <lineage>
        <taxon>Bacteria</taxon>
        <taxon>Pseudomonadati</taxon>
        <taxon>Bacteroidota</taxon>
        <taxon>Cytophagia</taxon>
        <taxon>Cytophagales</taxon>
        <taxon>Cyclobacteriaceae</taxon>
        <taxon>Algoriphagus</taxon>
    </lineage>
</organism>
<feature type="domain" description="VOC" evidence="1">
    <location>
        <begin position="5"/>
        <end position="131"/>
    </location>
</feature>
<evidence type="ECO:0000313" key="2">
    <source>
        <dbReference type="EMBL" id="SFU08389.1"/>
    </source>
</evidence>
<dbReference type="PANTHER" id="PTHR39434:SF1">
    <property type="entry name" value="VOC DOMAIN-CONTAINING PROTEIN"/>
    <property type="match status" value="1"/>
</dbReference>
<dbReference type="AlphaFoldDB" id="A0A1I7D9L7"/>